<protein>
    <submittedName>
        <fullName evidence="1">Uncharacterized protein</fullName>
    </submittedName>
</protein>
<sequence length="196" mass="21429">MGKRGRGGGKILCTIRAVTGRGSAIGRCRKRPHENHSCSFGLSSSAFSSSTLLLQHRPSTSSHCGKSPVHPRAFLAGFPAHLRDSSYFRFIEIVGCLPDAVPFALTSASTGRVVKTLHRTFPSSSHLDPPGPEIKSRIPVVSRWSCHTSLLIRWLLASDFSFLGKTFFFPSFNFHVAFSRPLESTSSKGSRSPRLT</sequence>
<dbReference type="AlphaFoldDB" id="A0A317X9L8"/>
<dbReference type="GeneID" id="37109223"/>
<name>A0A317X9L8_9EURO</name>
<dbReference type="EMBL" id="MSFK01000006">
    <property type="protein sequence ID" value="PWY93598.1"/>
    <property type="molecule type" value="Genomic_DNA"/>
</dbReference>
<evidence type="ECO:0000313" key="1">
    <source>
        <dbReference type="EMBL" id="PWY93598.1"/>
    </source>
</evidence>
<proteinExistence type="predicted"/>
<comment type="caution">
    <text evidence="1">The sequence shown here is derived from an EMBL/GenBank/DDBJ whole genome shotgun (WGS) entry which is preliminary data.</text>
</comment>
<organism evidence="1 2">
    <name type="scientific">Aspergillus sclerotioniger CBS 115572</name>
    <dbReference type="NCBI Taxonomy" id="1450535"/>
    <lineage>
        <taxon>Eukaryota</taxon>
        <taxon>Fungi</taxon>
        <taxon>Dikarya</taxon>
        <taxon>Ascomycota</taxon>
        <taxon>Pezizomycotina</taxon>
        <taxon>Eurotiomycetes</taxon>
        <taxon>Eurotiomycetidae</taxon>
        <taxon>Eurotiales</taxon>
        <taxon>Aspergillaceae</taxon>
        <taxon>Aspergillus</taxon>
        <taxon>Aspergillus subgen. Circumdati</taxon>
    </lineage>
</organism>
<evidence type="ECO:0000313" key="2">
    <source>
        <dbReference type="Proteomes" id="UP000246702"/>
    </source>
</evidence>
<accession>A0A317X9L8</accession>
<keyword evidence="2" id="KW-1185">Reference proteome</keyword>
<dbReference type="Proteomes" id="UP000246702">
    <property type="component" value="Unassembled WGS sequence"/>
</dbReference>
<gene>
    <name evidence="1" type="ORF">BO94DRAFT_347197</name>
</gene>
<reference evidence="1 2" key="1">
    <citation type="submission" date="2016-12" db="EMBL/GenBank/DDBJ databases">
        <title>The genomes of Aspergillus section Nigri reveals drivers in fungal speciation.</title>
        <authorList>
            <consortium name="DOE Joint Genome Institute"/>
            <person name="Vesth T.C."/>
            <person name="Nybo J."/>
            <person name="Theobald S."/>
            <person name="Brandl J."/>
            <person name="Frisvad J.C."/>
            <person name="Nielsen K.F."/>
            <person name="Lyhne E.K."/>
            <person name="Kogle M.E."/>
            <person name="Kuo A."/>
            <person name="Riley R."/>
            <person name="Clum A."/>
            <person name="Nolan M."/>
            <person name="Lipzen A."/>
            <person name="Salamov A."/>
            <person name="Henrissat B."/>
            <person name="Wiebenga A."/>
            <person name="De Vries R.P."/>
            <person name="Grigoriev I.V."/>
            <person name="Mortensen U.H."/>
            <person name="Andersen M.R."/>
            <person name="Baker S.E."/>
        </authorList>
    </citation>
    <scope>NUCLEOTIDE SEQUENCE [LARGE SCALE GENOMIC DNA]</scope>
    <source>
        <strain evidence="1 2">CBS 115572</strain>
    </source>
</reference>
<dbReference type="OrthoDB" id="10563787at2759"/>
<dbReference type="RefSeq" id="XP_025470359.1">
    <property type="nucleotide sequence ID" value="XM_025607080.1"/>
</dbReference>